<dbReference type="EMBL" id="JAGYWB010000010">
    <property type="protein sequence ID" value="KAI0506997.1"/>
    <property type="molecule type" value="Genomic_DNA"/>
</dbReference>
<evidence type="ECO:0000256" key="5">
    <source>
        <dbReference type="ARBA" id="ARBA00023242"/>
    </source>
</evidence>
<dbReference type="Proteomes" id="UP000829196">
    <property type="component" value="Unassembled WGS sequence"/>
</dbReference>
<evidence type="ECO:0000313" key="6">
    <source>
        <dbReference type="EMBL" id="KAI0506997.1"/>
    </source>
</evidence>
<accession>A0A8T3B6I9</accession>
<organism evidence="6 7">
    <name type="scientific">Dendrobium nobile</name>
    <name type="common">Orchid</name>
    <dbReference type="NCBI Taxonomy" id="94219"/>
    <lineage>
        <taxon>Eukaryota</taxon>
        <taxon>Viridiplantae</taxon>
        <taxon>Streptophyta</taxon>
        <taxon>Embryophyta</taxon>
        <taxon>Tracheophyta</taxon>
        <taxon>Spermatophyta</taxon>
        <taxon>Magnoliopsida</taxon>
        <taxon>Liliopsida</taxon>
        <taxon>Asparagales</taxon>
        <taxon>Orchidaceae</taxon>
        <taxon>Epidendroideae</taxon>
        <taxon>Malaxideae</taxon>
        <taxon>Dendrobiinae</taxon>
        <taxon>Dendrobium</taxon>
    </lineage>
</organism>
<sequence>MESDGEKIYASDISGRLYRFIISKKILKEKLKPNMTSEEIAFANIVINRELGQNVEEGQAWKRKRGREQDGLTVTVYDKKGRDYLLYLTMWDSSEAIVLKGANYKEFHRRSNFATDDLIEMWAFKDEDGGKLCFVIGKKFDIKLSL</sequence>
<keyword evidence="7" id="KW-1185">Reference proteome</keyword>
<keyword evidence="5" id="KW-0539">Nucleus</keyword>
<dbReference type="InterPro" id="IPR015300">
    <property type="entry name" value="DNA-bd_pseudobarrel_sf"/>
</dbReference>
<dbReference type="Gene3D" id="2.40.330.10">
    <property type="entry name" value="DNA-binding pseudobarrel domain"/>
    <property type="match status" value="1"/>
</dbReference>
<dbReference type="GO" id="GO:0003677">
    <property type="term" value="F:DNA binding"/>
    <property type="evidence" value="ECO:0007669"/>
    <property type="project" value="UniProtKB-KW"/>
</dbReference>
<comment type="subcellular location">
    <subcellularLocation>
        <location evidence="1">Nucleus</location>
    </subcellularLocation>
</comment>
<evidence type="ECO:0000256" key="4">
    <source>
        <dbReference type="ARBA" id="ARBA00023163"/>
    </source>
</evidence>
<evidence type="ECO:0000256" key="2">
    <source>
        <dbReference type="ARBA" id="ARBA00023015"/>
    </source>
</evidence>
<proteinExistence type="predicted"/>
<dbReference type="PANTHER" id="PTHR34397">
    <property type="entry name" value="OS05G0237600 PROTEIN"/>
    <property type="match status" value="1"/>
</dbReference>
<reference evidence="6" key="1">
    <citation type="journal article" date="2022" name="Front. Genet.">
        <title>Chromosome-Scale Assembly of the Dendrobium nobile Genome Provides Insights Into the Molecular Mechanism of the Biosynthesis of the Medicinal Active Ingredient of Dendrobium.</title>
        <authorList>
            <person name="Xu Q."/>
            <person name="Niu S.-C."/>
            <person name="Li K.-L."/>
            <person name="Zheng P.-J."/>
            <person name="Zhang X.-J."/>
            <person name="Jia Y."/>
            <person name="Liu Y."/>
            <person name="Niu Y.-X."/>
            <person name="Yu L.-H."/>
            <person name="Chen D.-F."/>
            <person name="Zhang G.-Q."/>
        </authorList>
    </citation>
    <scope>NUCLEOTIDE SEQUENCE</scope>
    <source>
        <tissue evidence="6">Leaf</tissue>
    </source>
</reference>
<dbReference type="PANTHER" id="PTHR34397:SF17">
    <property type="entry name" value="OS08G0290200 PROTEIN"/>
    <property type="match status" value="1"/>
</dbReference>
<comment type="caution">
    <text evidence="6">The sequence shown here is derived from an EMBL/GenBank/DDBJ whole genome shotgun (WGS) entry which is preliminary data.</text>
</comment>
<keyword evidence="2" id="KW-0805">Transcription regulation</keyword>
<evidence type="ECO:0000256" key="1">
    <source>
        <dbReference type="ARBA" id="ARBA00004123"/>
    </source>
</evidence>
<name>A0A8T3B6I9_DENNO</name>
<dbReference type="OrthoDB" id="676312at2759"/>
<dbReference type="GO" id="GO:0005634">
    <property type="term" value="C:nucleus"/>
    <property type="evidence" value="ECO:0007669"/>
    <property type="project" value="UniProtKB-SubCell"/>
</dbReference>
<protein>
    <submittedName>
        <fullName evidence="6">Uncharacterized protein</fullName>
    </submittedName>
</protein>
<dbReference type="AlphaFoldDB" id="A0A8T3B6I9"/>
<gene>
    <name evidence="6" type="ORF">KFK09_013115</name>
</gene>
<keyword evidence="4" id="KW-0804">Transcription</keyword>
<keyword evidence="3" id="KW-0238">DNA-binding</keyword>
<evidence type="ECO:0000313" key="7">
    <source>
        <dbReference type="Proteomes" id="UP000829196"/>
    </source>
</evidence>
<evidence type="ECO:0000256" key="3">
    <source>
        <dbReference type="ARBA" id="ARBA00023125"/>
    </source>
</evidence>
<dbReference type="SUPFAM" id="SSF101936">
    <property type="entry name" value="DNA-binding pseudobarrel domain"/>
    <property type="match status" value="1"/>
</dbReference>